<keyword evidence="2" id="KW-1185">Reference proteome</keyword>
<evidence type="ECO:0000313" key="2">
    <source>
        <dbReference type="Proteomes" id="UP001064048"/>
    </source>
</evidence>
<reference evidence="1 2" key="1">
    <citation type="journal article" date="2022" name="Genome Biol. Evol.">
        <title>The Spruce Budworm Genome: Reconstructing the Evolutionary History of Antifreeze Proteins.</title>
        <authorList>
            <person name="Beliveau C."/>
            <person name="Gagne P."/>
            <person name="Picq S."/>
            <person name="Vernygora O."/>
            <person name="Keeling C.I."/>
            <person name="Pinkney K."/>
            <person name="Doucet D."/>
            <person name="Wen F."/>
            <person name="Johnston J.S."/>
            <person name="Maaroufi H."/>
            <person name="Boyle B."/>
            <person name="Laroche J."/>
            <person name="Dewar K."/>
            <person name="Juretic N."/>
            <person name="Blackburn G."/>
            <person name="Nisole A."/>
            <person name="Brunet B."/>
            <person name="Brandao M."/>
            <person name="Lumley L."/>
            <person name="Duan J."/>
            <person name="Quan G."/>
            <person name="Lucarotti C.J."/>
            <person name="Roe A.D."/>
            <person name="Sperling F.A.H."/>
            <person name="Levesque R.C."/>
            <person name="Cusson M."/>
        </authorList>
    </citation>
    <scope>NUCLEOTIDE SEQUENCE [LARGE SCALE GENOMIC DNA]</scope>
    <source>
        <strain evidence="1">Glfc:IPQL:Cfum</strain>
    </source>
</reference>
<sequence>MAQQAQSSPPTTWTDDLVKAAFTCKEVDDLDDAEKGAAEEETEQPAAIEISIILKTGPATSCLNARVQNRLSRTMYKFMQIDDRIKPSEDQKTVTAEWYTNNCLPLVLEKVREKRPRSRILLYHDNASSHTARRTIDYLVTSDVELLGHLPYSPDLAPCDFYLFPKIKEKLQGKLFMNTEEAVGAFQKAVEETPKDEWAKCFSQWFHQMQRYIDAFVEVTLFLHWHAVSKCQGWPLLVCACSSAQSHRSRSSIFICYYFLMYLSMGPGALNLFKDLSKRLRDTQETEELAVSSLNASVLRSSGEMLPASLVPCRRLIAPSHGANQRLENRFSMRSLVTPMAFNVLTLTYSCCAVYSSSSAQSSSAERHNERQLATCIHRSPATLTMSQVHLVGGLPTPRVVGSCAGSARIATTILLANPAVKQQCWHCCVSAWRVVGPCAWSARIATTIFPANPAVKQQCLHCCVSAWREIGQLLWTALLIFGCCTTVRCIAQARGLRLWRSSRPPQDYYDYYFPSSYDLGAFKRRLVQVPVCSDGSKLKKCKYCHWLNMDETQGMFSPNPITTKSGSDDWIPRESRELFKCCSDAYVTNKSSKCESDSHTAEYPVLAEALS</sequence>
<gene>
    <name evidence="1" type="ORF">MSG28_009551</name>
</gene>
<evidence type="ECO:0000313" key="1">
    <source>
        <dbReference type="EMBL" id="KAI8421508.1"/>
    </source>
</evidence>
<comment type="caution">
    <text evidence="1">The sequence shown here is derived from an EMBL/GenBank/DDBJ whole genome shotgun (WGS) entry which is preliminary data.</text>
</comment>
<accession>A0ACC0JBI6</accession>
<proteinExistence type="predicted"/>
<dbReference type="EMBL" id="CM046116">
    <property type="protein sequence ID" value="KAI8421508.1"/>
    <property type="molecule type" value="Genomic_DNA"/>
</dbReference>
<organism evidence="1 2">
    <name type="scientific">Choristoneura fumiferana</name>
    <name type="common">Spruce budworm moth</name>
    <name type="synonym">Archips fumiferana</name>
    <dbReference type="NCBI Taxonomy" id="7141"/>
    <lineage>
        <taxon>Eukaryota</taxon>
        <taxon>Metazoa</taxon>
        <taxon>Ecdysozoa</taxon>
        <taxon>Arthropoda</taxon>
        <taxon>Hexapoda</taxon>
        <taxon>Insecta</taxon>
        <taxon>Pterygota</taxon>
        <taxon>Neoptera</taxon>
        <taxon>Endopterygota</taxon>
        <taxon>Lepidoptera</taxon>
        <taxon>Glossata</taxon>
        <taxon>Ditrysia</taxon>
        <taxon>Tortricoidea</taxon>
        <taxon>Tortricidae</taxon>
        <taxon>Tortricinae</taxon>
        <taxon>Choristoneura</taxon>
    </lineage>
</organism>
<protein>
    <submittedName>
        <fullName evidence="1">Uncharacterized protein</fullName>
    </submittedName>
</protein>
<dbReference type="Proteomes" id="UP001064048">
    <property type="component" value="Chromosome 16"/>
</dbReference>
<name>A0ACC0JBI6_CHOFU</name>